<gene>
    <name evidence="2" type="ORF">CSUI_004354</name>
</gene>
<organism evidence="2 3">
    <name type="scientific">Cystoisospora suis</name>
    <dbReference type="NCBI Taxonomy" id="483139"/>
    <lineage>
        <taxon>Eukaryota</taxon>
        <taxon>Sar</taxon>
        <taxon>Alveolata</taxon>
        <taxon>Apicomplexa</taxon>
        <taxon>Conoidasida</taxon>
        <taxon>Coccidia</taxon>
        <taxon>Eucoccidiorida</taxon>
        <taxon>Eimeriorina</taxon>
        <taxon>Sarcocystidae</taxon>
        <taxon>Cystoisospora</taxon>
    </lineage>
</organism>
<evidence type="ECO:0000313" key="3">
    <source>
        <dbReference type="Proteomes" id="UP000221165"/>
    </source>
</evidence>
<name>A0A2C6L1A3_9APIC</name>
<keyword evidence="1" id="KW-1133">Transmembrane helix</keyword>
<sequence length="146" mass="16737">MPVKDVSHLSIYLSLIYLSLISLHLSIFNLSSSIYLYLSICVETDIFSGSLVFFFLFLSHLHYLLLVLFLLFLSLFRILPMSSFLEPHAQSLCVFNRSLQCIVLFSFFFLPPFPLLFFSPFSSGVGGVMRMRAFRSILVFSSQPLL</sequence>
<dbReference type="VEuPathDB" id="ToxoDB:CSUI_004354"/>
<keyword evidence="1" id="KW-0472">Membrane</keyword>
<evidence type="ECO:0008006" key="4">
    <source>
        <dbReference type="Google" id="ProtNLM"/>
    </source>
</evidence>
<dbReference type="EMBL" id="MIGC01002017">
    <property type="protein sequence ID" value="PHJ21805.1"/>
    <property type="molecule type" value="Genomic_DNA"/>
</dbReference>
<evidence type="ECO:0000313" key="2">
    <source>
        <dbReference type="EMBL" id="PHJ21805.1"/>
    </source>
</evidence>
<keyword evidence="1" id="KW-0812">Transmembrane</keyword>
<protein>
    <recommendedName>
        <fullName evidence="4">Transmembrane protein</fullName>
    </recommendedName>
</protein>
<proteinExistence type="predicted"/>
<reference evidence="2 3" key="1">
    <citation type="journal article" date="2017" name="Int. J. Parasitol.">
        <title>The genome of the protozoan parasite Cystoisospora suis and a reverse vaccinology approach to identify vaccine candidates.</title>
        <authorList>
            <person name="Palmieri N."/>
            <person name="Shrestha A."/>
            <person name="Ruttkowski B."/>
            <person name="Beck T."/>
            <person name="Vogl C."/>
            <person name="Tomley F."/>
            <person name="Blake D.P."/>
            <person name="Joachim A."/>
        </authorList>
    </citation>
    <scope>NUCLEOTIDE SEQUENCE [LARGE SCALE GENOMIC DNA]</scope>
    <source>
        <strain evidence="2 3">Wien I</strain>
    </source>
</reference>
<feature type="transmembrane region" description="Helical" evidence="1">
    <location>
        <begin position="6"/>
        <end position="27"/>
    </location>
</feature>
<comment type="caution">
    <text evidence="2">The sequence shown here is derived from an EMBL/GenBank/DDBJ whole genome shotgun (WGS) entry which is preliminary data.</text>
</comment>
<accession>A0A2C6L1A3</accession>
<dbReference type="RefSeq" id="XP_067923485.1">
    <property type="nucleotide sequence ID" value="XM_068064546.1"/>
</dbReference>
<dbReference type="Proteomes" id="UP000221165">
    <property type="component" value="Unassembled WGS sequence"/>
</dbReference>
<feature type="transmembrane region" description="Helical" evidence="1">
    <location>
        <begin position="101"/>
        <end position="121"/>
    </location>
</feature>
<dbReference type="GeneID" id="94427757"/>
<evidence type="ECO:0000256" key="1">
    <source>
        <dbReference type="SAM" id="Phobius"/>
    </source>
</evidence>
<dbReference type="AlphaFoldDB" id="A0A2C6L1A3"/>
<keyword evidence="3" id="KW-1185">Reference proteome</keyword>